<feature type="transmembrane region" description="Helical" evidence="9">
    <location>
        <begin position="203"/>
        <end position="222"/>
    </location>
</feature>
<keyword evidence="6" id="KW-0029">Amino-acid transport</keyword>
<organism evidence="10 11">
    <name type="scientific">Achromobacter spanius</name>
    <dbReference type="NCBI Taxonomy" id="217203"/>
    <lineage>
        <taxon>Bacteria</taxon>
        <taxon>Pseudomonadati</taxon>
        <taxon>Pseudomonadota</taxon>
        <taxon>Betaproteobacteria</taxon>
        <taxon>Burkholderiales</taxon>
        <taxon>Alcaligenaceae</taxon>
        <taxon>Achromobacter</taxon>
    </lineage>
</organism>
<keyword evidence="5 9" id="KW-0812">Transmembrane</keyword>
<comment type="subcellular location">
    <subcellularLocation>
        <location evidence="1">Cell membrane</location>
        <topology evidence="1">Multi-pass membrane protein</topology>
    </subcellularLocation>
</comment>
<evidence type="ECO:0000256" key="8">
    <source>
        <dbReference type="ARBA" id="ARBA00023136"/>
    </source>
</evidence>
<feature type="transmembrane region" description="Helical" evidence="9">
    <location>
        <begin position="229"/>
        <end position="255"/>
    </location>
</feature>
<accession>A0AAW3I3M9</accession>
<evidence type="ECO:0000256" key="4">
    <source>
        <dbReference type="ARBA" id="ARBA00022475"/>
    </source>
</evidence>
<dbReference type="PANTHER" id="PTHR42770:SF4">
    <property type="entry name" value="ARGININE_ORNITHINE ANTIPORTER-RELATED"/>
    <property type="match status" value="1"/>
</dbReference>
<dbReference type="GO" id="GO:0005886">
    <property type="term" value="C:plasma membrane"/>
    <property type="evidence" value="ECO:0007669"/>
    <property type="project" value="UniProtKB-SubCell"/>
</dbReference>
<dbReference type="Pfam" id="PF13520">
    <property type="entry name" value="AA_permease_2"/>
    <property type="match status" value="1"/>
</dbReference>
<evidence type="ECO:0000313" key="10">
    <source>
        <dbReference type="EMBL" id="KNE26462.1"/>
    </source>
</evidence>
<protein>
    <submittedName>
        <fullName evidence="10">Amino acid APC transporter</fullName>
    </submittedName>
</protein>
<dbReference type="InterPro" id="IPR004754">
    <property type="entry name" value="Amino_acid_antiprt"/>
</dbReference>
<evidence type="ECO:0000256" key="1">
    <source>
        <dbReference type="ARBA" id="ARBA00004651"/>
    </source>
</evidence>
<dbReference type="GO" id="GO:0022857">
    <property type="term" value="F:transmembrane transporter activity"/>
    <property type="evidence" value="ECO:0007669"/>
    <property type="project" value="InterPro"/>
</dbReference>
<feature type="transmembrane region" description="Helical" evidence="9">
    <location>
        <begin position="394"/>
        <end position="413"/>
    </location>
</feature>
<dbReference type="NCBIfam" id="TIGR00905">
    <property type="entry name" value="2A0302"/>
    <property type="match status" value="1"/>
</dbReference>
<dbReference type="Proteomes" id="UP000037511">
    <property type="component" value="Unassembled WGS sequence"/>
</dbReference>
<reference evidence="10 11" key="1">
    <citation type="submission" date="2015-07" db="EMBL/GenBank/DDBJ databases">
        <title>Draft genome of Achromobacter spanius.</title>
        <authorList>
            <person name="Wang X."/>
        </authorList>
    </citation>
    <scope>NUCLEOTIDE SEQUENCE [LARGE SCALE GENOMIC DNA]</scope>
    <source>
        <strain evidence="10 11">CGMCC9173</strain>
    </source>
</reference>
<comment type="similarity">
    <text evidence="2">Belongs to the amino acid-polyamine-organocation (APC) superfamily. Basic amino acid/polyamine antiporter (APA) (TC 2.A.3.2) family.</text>
</comment>
<name>A0AAW3I3M9_9BURK</name>
<feature type="transmembrane region" description="Helical" evidence="9">
    <location>
        <begin position="282"/>
        <end position="307"/>
    </location>
</feature>
<feature type="transmembrane region" description="Helical" evidence="9">
    <location>
        <begin position="419"/>
        <end position="439"/>
    </location>
</feature>
<dbReference type="InterPro" id="IPR002293">
    <property type="entry name" value="AA/rel_permease1"/>
</dbReference>
<evidence type="ECO:0000256" key="9">
    <source>
        <dbReference type="SAM" id="Phobius"/>
    </source>
</evidence>
<evidence type="ECO:0000313" key="11">
    <source>
        <dbReference type="Proteomes" id="UP000037511"/>
    </source>
</evidence>
<proteinExistence type="inferred from homology"/>
<keyword evidence="4" id="KW-1003">Cell membrane</keyword>
<feature type="transmembrane region" description="Helical" evidence="9">
    <location>
        <begin position="451"/>
        <end position="474"/>
    </location>
</feature>
<comment type="caution">
    <text evidence="10">The sequence shown here is derived from an EMBL/GenBank/DDBJ whole genome shotgun (WGS) entry which is preliminary data.</text>
</comment>
<dbReference type="AlphaFoldDB" id="A0AAW3I3M9"/>
<dbReference type="PANTHER" id="PTHR42770">
    <property type="entry name" value="AMINO ACID TRANSPORTER-RELATED"/>
    <property type="match status" value="1"/>
</dbReference>
<feature type="transmembrane region" description="Helical" evidence="9">
    <location>
        <begin position="155"/>
        <end position="176"/>
    </location>
</feature>
<dbReference type="PIRSF" id="PIRSF006060">
    <property type="entry name" value="AA_transporter"/>
    <property type="match status" value="1"/>
</dbReference>
<keyword evidence="3" id="KW-0813">Transport</keyword>
<evidence type="ECO:0000256" key="7">
    <source>
        <dbReference type="ARBA" id="ARBA00022989"/>
    </source>
</evidence>
<dbReference type="EMBL" id="LGVG01000022">
    <property type="protein sequence ID" value="KNE26462.1"/>
    <property type="molecule type" value="Genomic_DNA"/>
</dbReference>
<feature type="transmembrane region" description="Helical" evidence="9">
    <location>
        <begin position="43"/>
        <end position="64"/>
    </location>
</feature>
<gene>
    <name evidence="10" type="ORF">AFM18_17290</name>
</gene>
<dbReference type="Gene3D" id="1.20.1740.10">
    <property type="entry name" value="Amino acid/polyamine transporter I"/>
    <property type="match status" value="1"/>
</dbReference>
<feature type="transmembrane region" description="Helical" evidence="9">
    <location>
        <begin position="125"/>
        <end position="143"/>
    </location>
</feature>
<feature type="transmembrane region" description="Helical" evidence="9">
    <location>
        <begin position="328"/>
        <end position="349"/>
    </location>
</feature>
<sequence length="475" mass="50341">MSNETAKLSRLALVAMVVGSMVGAGIFSLPALFARYTGPVGGLLAWAISGTGMLTLALVFQYLARRRPDLDAGIFAYAKAGFGRYIGFLAALGYWTAACLGNVSYFVVFKATLGAVVPGFGDGDTVAAVLVSSLLLWSVHFAILRGIRQAAGMNLAVTIAKIVPILIFVACVAVALDTDVLLANIQEGASVGGSLLEQVRGTMLVTVFVFLGVEGASVYSRYARRREDVAAATIIGFLLVLTLLVAVTLLSYGILPRAELAALRNPSMAGVLREVVGPWGSVMVSIGLMISVGGAYLSWVLLAAEVLHAAAKADTMPAILGRQNRHGVPAAALWLSNGFVQVFLIVTLFTDDTFVLIKHMASSMSLMPYLFVAGFGLLTAWRDRQTRPRWSRRSGYEIALGGIACIYAVGMMYAGGLQYFALSTLVYAPGTLLFLRVRREQAGAVFSAREWPVFAAVLAGCVYGVWTLTAGAIAP</sequence>
<keyword evidence="7 9" id="KW-1133">Transmembrane helix</keyword>
<dbReference type="RefSeq" id="WP_050448150.1">
    <property type="nucleotide sequence ID" value="NZ_JAOEJJ010000001.1"/>
</dbReference>
<feature type="transmembrane region" description="Helical" evidence="9">
    <location>
        <begin position="85"/>
        <end position="105"/>
    </location>
</feature>
<feature type="transmembrane region" description="Helical" evidence="9">
    <location>
        <begin position="361"/>
        <end position="382"/>
    </location>
</feature>
<keyword evidence="8 9" id="KW-0472">Membrane</keyword>
<evidence type="ECO:0000256" key="6">
    <source>
        <dbReference type="ARBA" id="ARBA00022970"/>
    </source>
</evidence>
<feature type="transmembrane region" description="Helical" evidence="9">
    <location>
        <begin position="12"/>
        <end position="37"/>
    </location>
</feature>
<evidence type="ECO:0000256" key="3">
    <source>
        <dbReference type="ARBA" id="ARBA00022448"/>
    </source>
</evidence>
<evidence type="ECO:0000256" key="5">
    <source>
        <dbReference type="ARBA" id="ARBA00022692"/>
    </source>
</evidence>
<evidence type="ECO:0000256" key="2">
    <source>
        <dbReference type="ARBA" id="ARBA00008220"/>
    </source>
</evidence>
<dbReference type="InterPro" id="IPR050367">
    <property type="entry name" value="APC_superfamily"/>
</dbReference>
<dbReference type="GO" id="GO:0006865">
    <property type="term" value="P:amino acid transport"/>
    <property type="evidence" value="ECO:0007669"/>
    <property type="project" value="UniProtKB-KW"/>
</dbReference>